<feature type="binding site" evidence="3">
    <location>
        <position position="141"/>
    </location>
    <ligand>
        <name>Zn(2+)</name>
        <dbReference type="ChEBI" id="CHEBI:29105"/>
    </ligand>
</feature>
<dbReference type="GO" id="GO:0046872">
    <property type="term" value="F:metal ion binding"/>
    <property type="evidence" value="ECO:0007669"/>
    <property type="project" value="UniProtKB-KW"/>
</dbReference>
<reference evidence="4" key="1">
    <citation type="submission" date="2021-06" db="EMBL/GenBank/DDBJ databases">
        <authorList>
            <person name="Kallberg Y."/>
            <person name="Tangrot J."/>
            <person name="Rosling A."/>
        </authorList>
    </citation>
    <scope>NUCLEOTIDE SEQUENCE</scope>
    <source>
        <strain evidence="4">FL130A</strain>
    </source>
</reference>
<feature type="binding site" evidence="3">
    <location>
        <position position="122"/>
    </location>
    <ligand>
        <name>Zn(2+)</name>
        <dbReference type="ChEBI" id="CHEBI:29105"/>
    </ligand>
</feature>
<name>A0A9N9E305_9GLOM</name>
<feature type="binding site" evidence="3">
    <location>
        <position position="114"/>
    </location>
    <ligand>
        <name>Zn(2+)</name>
        <dbReference type="ChEBI" id="CHEBI:29105"/>
    </ligand>
</feature>
<dbReference type="PANTHER" id="PTHR10122">
    <property type="entry name" value="CYTOCHROME C OXIDASE SUBUNIT 5B, MITOCHONDRIAL"/>
    <property type="match status" value="1"/>
</dbReference>
<dbReference type="Gene3D" id="2.60.11.10">
    <property type="entry name" value="Cytochrome c oxidase, subunit Vb"/>
    <property type="match status" value="1"/>
</dbReference>
<evidence type="ECO:0000256" key="2">
    <source>
        <dbReference type="ARBA" id="ARBA00022833"/>
    </source>
</evidence>
<dbReference type="InterPro" id="IPR036972">
    <property type="entry name" value="Cyt_c_oxidase_su5b_sf"/>
</dbReference>
<keyword evidence="2 3" id="KW-0862">Zinc</keyword>
<evidence type="ECO:0000313" key="4">
    <source>
        <dbReference type="EMBL" id="CAG8662027.1"/>
    </source>
</evidence>
<gene>
    <name evidence="4" type="ORF">ALEPTO_LOCUS10350</name>
</gene>
<protein>
    <submittedName>
        <fullName evidence="4">7232_t:CDS:1</fullName>
    </submittedName>
</protein>
<dbReference type="GO" id="GO:0005740">
    <property type="term" value="C:mitochondrial envelope"/>
    <property type="evidence" value="ECO:0007669"/>
    <property type="project" value="InterPro"/>
</dbReference>
<comment type="caution">
    <text evidence="4">The sequence shown here is derived from an EMBL/GenBank/DDBJ whole genome shotgun (WGS) entry which is preliminary data.</text>
</comment>
<accession>A0A9N9E305</accession>
<dbReference type="OrthoDB" id="10249250at2759"/>
<dbReference type="PANTHER" id="PTHR10122:SF0">
    <property type="entry name" value="CYTOCHROME C OXIDASE SUBUNIT 5B, ISOFORM A-RELATED"/>
    <property type="match status" value="1"/>
</dbReference>
<keyword evidence="1 3" id="KW-0479">Metal-binding</keyword>
<dbReference type="SUPFAM" id="SSF57802">
    <property type="entry name" value="Rubredoxin-like"/>
    <property type="match status" value="1"/>
</dbReference>
<evidence type="ECO:0000256" key="3">
    <source>
        <dbReference type="PIRSR" id="PIRSR602124-2"/>
    </source>
</evidence>
<dbReference type="GO" id="GO:0045277">
    <property type="term" value="C:respiratory chain complex IV"/>
    <property type="evidence" value="ECO:0007669"/>
    <property type="project" value="InterPro"/>
</dbReference>
<dbReference type="Pfam" id="PF01215">
    <property type="entry name" value="COX5B"/>
    <property type="match status" value="1"/>
</dbReference>
<keyword evidence="5" id="KW-1185">Reference proteome</keyword>
<dbReference type="CDD" id="cd00924">
    <property type="entry name" value="Cyt_c_Oxidase_Vb"/>
    <property type="match status" value="1"/>
</dbReference>
<dbReference type="GO" id="GO:0006123">
    <property type="term" value="P:mitochondrial electron transport, cytochrome c to oxygen"/>
    <property type="evidence" value="ECO:0007669"/>
    <property type="project" value="InterPro"/>
</dbReference>
<feature type="binding site" evidence="3">
    <location>
        <position position="138"/>
    </location>
    <ligand>
        <name>Zn(2+)</name>
        <dbReference type="ChEBI" id="CHEBI:29105"/>
    </ligand>
</feature>
<dbReference type="InterPro" id="IPR002124">
    <property type="entry name" value="Cyt_c_oxidase_su5b"/>
</dbReference>
<dbReference type="Proteomes" id="UP000789508">
    <property type="component" value="Unassembled WGS sequence"/>
</dbReference>
<evidence type="ECO:0000256" key="1">
    <source>
        <dbReference type="ARBA" id="ARBA00022723"/>
    </source>
</evidence>
<sequence length="160" mass="17706">MFTSNLRRATVTNVLKGFHLKIATPTNVRAFSVYGARKSSEGSEVSKGLFGPGAKPGTVPTDYEQATGLERAELLSKLEGKEYFDLDPLPVPHFGTKKDPIFVKSLYNTRIIGCTGFPADSHDPLWLVIDRNHEIDRCPECGCVFKMDYLGGPETEAHHH</sequence>
<dbReference type="PROSITE" id="PS51359">
    <property type="entry name" value="COX5B_2"/>
    <property type="match status" value="1"/>
</dbReference>
<dbReference type="EMBL" id="CAJVPS010011001">
    <property type="protein sequence ID" value="CAG8662027.1"/>
    <property type="molecule type" value="Genomic_DNA"/>
</dbReference>
<proteinExistence type="predicted"/>
<organism evidence="4 5">
    <name type="scientific">Ambispora leptoticha</name>
    <dbReference type="NCBI Taxonomy" id="144679"/>
    <lineage>
        <taxon>Eukaryota</taxon>
        <taxon>Fungi</taxon>
        <taxon>Fungi incertae sedis</taxon>
        <taxon>Mucoromycota</taxon>
        <taxon>Glomeromycotina</taxon>
        <taxon>Glomeromycetes</taxon>
        <taxon>Archaeosporales</taxon>
        <taxon>Ambisporaceae</taxon>
        <taxon>Ambispora</taxon>
    </lineage>
</organism>
<dbReference type="AlphaFoldDB" id="A0A9N9E305"/>
<evidence type="ECO:0000313" key="5">
    <source>
        <dbReference type="Proteomes" id="UP000789508"/>
    </source>
</evidence>